<feature type="active site" evidence="5">
    <location>
        <position position="217"/>
    </location>
</feature>
<dbReference type="GO" id="GO:0005737">
    <property type="term" value="C:cytoplasm"/>
    <property type="evidence" value="ECO:0007669"/>
    <property type="project" value="TreeGrafter"/>
</dbReference>
<dbReference type="RefSeq" id="XP_024688610.1">
    <property type="nucleotide sequence ID" value="XM_024839130.1"/>
</dbReference>
<dbReference type="CDD" id="cd07135">
    <property type="entry name" value="ALDH_F14-YMR110C"/>
    <property type="match status" value="1"/>
</dbReference>
<feature type="active site" evidence="5">
    <location>
        <position position="251"/>
    </location>
</feature>
<proteinExistence type="inferred from homology"/>
<dbReference type="GO" id="GO:0006081">
    <property type="term" value="P:aldehyde metabolic process"/>
    <property type="evidence" value="ECO:0007669"/>
    <property type="project" value="InterPro"/>
</dbReference>
<dbReference type="InterPro" id="IPR015590">
    <property type="entry name" value="Aldehyde_DH_dom"/>
</dbReference>
<comment type="caution">
    <text evidence="7">The sequence shown here is derived from an EMBL/GenBank/DDBJ whole genome shotgun (WGS) entry which is preliminary data.</text>
</comment>
<dbReference type="FunFam" id="3.40.605.10:FF:000004">
    <property type="entry name" value="Aldehyde dehydrogenase"/>
    <property type="match status" value="1"/>
</dbReference>
<dbReference type="InterPro" id="IPR016162">
    <property type="entry name" value="Ald_DH_N"/>
</dbReference>
<name>A0A2I1CQW3_ASPC2</name>
<accession>A0A2I1CQW3</accession>
<protein>
    <recommendedName>
        <fullName evidence="4">Aldehyde dehydrogenase</fullName>
    </recommendedName>
</protein>
<dbReference type="Proteomes" id="UP000234254">
    <property type="component" value="Unassembled WGS sequence"/>
</dbReference>
<dbReference type="InterPro" id="IPR012394">
    <property type="entry name" value="Aldehyde_DH_NAD(P)"/>
</dbReference>
<sequence>MEAYTPIPEVDLAYKTLQTTFRSGRTKELAWRKWQLKQVWWLVEDNQQRIIDALNKDMNRHAFETTFADCMTVKTDVVDHLKNIDNWAADQPVDANMVMKALLRPCVRPEPLGVALIIGPWNFPVSLVLQPMVAAIAAGCAVLIKPSEVTLACQALLVELIPKYMDPSAVRIVTGGPAETTALLERKFDHIFFTGSVGVARHVARAAARHLTPTVLELGGQCPAIVTKSADVDAAARDIAWAKYLNSGQICLSVNHVFAHPDIQAKLIERMAFYFAEYAKNGADEMTHIVNQKNYERLKGLIEKTQGKIECGGTLEASKNRIAPSVVSGVTMDDSLLSEELFGTICPVLTASTEEAVTAINDLPRPLAIYIFSKNQREISHVISSTISGGVTVNGTIIHSSVPSAPFGGVGDSGHGYYHGKHGFQAFTHLRTIARPVPLFGKLTSFLRPPYSVDRIKWIGVRQNLGIRRGWTLDDERRIARQGGLLRLPVRFFQILAFIAALGLVDHQMAGRLGIVQRLQGLTDFIRNFF</sequence>
<evidence type="ECO:0000256" key="4">
    <source>
        <dbReference type="PIRNR" id="PIRNR036492"/>
    </source>
</evidence>
<keyword evidence="3 4" id="KW-0560">Oxidoreductase</keyword>
<dbReference type="SUPFAM" id="SSF53720">
    <property type="entry name" value="ALDH-like"/>
    <property type="match status" value="1"/>
</dbReference>
<organism evidence="7 8">
    <name type="scientific">Aspergillus campestris (strain IBT 28561)</name>
    <dbReference type="NCBI Taxonomy" id="1392248"/>
    <lineage>
        <taxon>Eukaryota</taxon>
        <taxon>Fungi</taxon>
        <taxon>Dikarya</taxon>
        <taxon>Ascomycota</taxon>
        <taxon>Pezizomycotina</taxon>
        <taxon>Eurotiomycetes</taxon>
        <taxon>Eurotiomycetidae</taxon>
        <taxon>Eurotiales</taxon>
        <taxon>Aspergillaceae</taxon>
        <taxon>Aspergillus</taxon>
        <taxon>Aspergillus subgen. Circumdati</taxon>
    </lineage>
</organism>
<dbReference type="Pfam" id="PF00171">
    <property type="entry name" value="Aldedh"/>
    <property type="match status" value="1"/>
</dbReference>
<evidence type="ECO:0000313" key="8">
    <source>
        <dbReference type="Proteomes" id="UP000234254"/>
    </source>
</evidence>
<dbReference type="PIRSF" id="PIRSF036492">
    <property type="entry name" value="ALDH"/>
    <property type="match status" value="1"/>
</dbReference>
<gene>
    <name evidence="7" type="ORF">P168DRAFT_307701</name>
</gene>
<evidence type="ECO:0000256" key="3">
    <source>
        <dbReference type="ARBA" id="ARBA00023002"/>
    </source>
</evidence>
<evidence type="ECO:0000256" key="5">
    <source>
        <dbReference type="PIRSR" id="PIRSR036492-1"/>
    </source>
</evidence>
<reference evidence="7" key="1">
    <citation type="submission" date="2016-12" db="EMBL/GenBank/DDBJ databases">
        <title>The genomes of Aspergillus section Nigri reveals drivers in fungal speciation.</title>
        <authorList>
            <consortium name="DOE Joint Genome Institute"/>
            <person name="Vesth T.C."/>
            <person name="Nybo J."/>
            <person name="Theobald S."/>
            <person name="Brandl J."/>
            <person name="Frisvad J.C."/>
            <person name="Nielsen K.F."/>
            <person name="Lyhne E.K."/>
            <person name="Kogle M.E."/>
            <person name="Kuo A."/>
            <person name="Riley R."/>
            <person name="Clum A."/>
            <person name="Nolan M."/>
            <person name="Lipzen A."/>
            <person name="Salamov A."/>
            <person name="Henrissat B."/>
            <person name="Wiebenga A."/>
            <person name="De vries R.P."/>
            <person name="Grigoriev I.V."/>
            <person name="Mortensen U.H."/>
            <person name="Andersen M.R."/>
            <person name="Baker S.E."/>
        </authorList>
    </citation>
    <scope>NUCLEOTIDE SEQUENCE</scope>
    <source>
        <strain evidence="7">IBT 28561</strain>
    </source>
</reference>
<dbReference type="PANTHER" id="PTHR43570:SF16">
    <property type="entry name" value="ALDEHYDE DEHYDROGENASE TYPE III, ISOFORM Q"/>
    <property type="match status" value="1"/>
</dbReference>
<dbReference type="GeneID" id="36546654"/>
<dbReference type="Gene3D" id="3.40.309.10">
    <property type="entry name" value="Aldehyde Dehydrogenase, Chain A, domain 2"/>
    <property type="match status" value="1"/>
</dbReference>
<evidence type="ECO:0000313" key="7">
    <source>
        <dbReference type="EMBL" id="PKY00016.1"/>
    </source>
</evidence>
<dbReference type="VEuPathDB" id="FungiDB:P168DRAFT_307701"/>
<dbReference type="Gene3D" id="3.40.605.10">
    <property type="entry name" value="Aldehyde Dehydrogenase, Chain A, domain 1"/>
    <property type="match status" value="1"/>
</dbReference>
<feature type="domain" description="Aldehyde dehydrogenase" evidence="6">
    <location>
        <begin position="9"/>
        <end position="433"/>
    </location>
</feature>
<dbReference type="AlphaFoldDB" id="A0A2I1CQW3"/>
<dbReference type="OrthoDB" id="440325at2759"/>
<evidence type="ECO:0000259" key="6">
    <source>
        <dbReference type="Pfam" id="PF00171"/>
    </source>
</evidence>
<evidence type="ECO:0000256" key="1">
    <source>
        <dbReference type="ARBA" id="ARBA00009986"/>
    </source>
</evidence>
<keyword evidence="8" id="KW-1185">Reference proteome</keyword>
<evidence type="ECO:0000256" key="2">
    <source>
        <dbReference type="ARBA" id="ARBA00022746"/>
    </source>
</evidence>
<dbReference type="EMBL" id="MSFM01000016">
    <property type="protein sequence ID" value="PKY00016.1"/>
    <property type="molecule type" value="Genomic_DNA"/>
</dbReference>
<dbReference type="InterPro" id="IPR016163">
    <property type="entry name" value="Ald_DH_C"/>
</dbReference>
<dbReference type="PANTHER" id="PTHR43570">
    <property type="entry name" value="ALDEHYDE DEHYDROGENASE"/>
    <property type="match status" value="1"/>
</dbReference>
<comment type="similarity">
    <text evidence="1 4">Belongs to the aldehyde dehydrogenase family.</text>
</comment>
<dbReference type="InterPro" id="IPR016161">
    <property type="entry name" value="Ald_DH/histidinol_DH"/>
</dbReference>
<dbReference type="GO" id="GO:0016117">
    <property type="term" value="P:carotenoid biosynthetic process"/>
    <property type="evidence" value="ECO:0007669"/>
    <property type="project" value="UniProtKB-KW"/>
</dbReference>
<dbReference type="GO" id="GO:0004029">
    <property type="term" value="F:aldehyde dehydrogenase (NAD+) activity"/>
    <property type="evidence" value="ECO:0007669"/>
    <property type="project" value="TreeGrafter"/>
</dbReference>
<keyword evidence="2" id="KW-0125">Carotenoid biosynthesis</keyword>